<accession>A0ABW9YPD6</accession>
<sequence length="608" mass="65062">MTHIFQLSPQAFRLFAGIVFALCMSFAVQAGEEKSFLPVEQAFPFSYQLVSDADTGADGRALQVTFDTAEGYYLYHKRFSFKANSDSLVVGEPRYSIAAEQKQDPNFGDVKVYHRPLTITVPYTGQGEAKIRFQGCADDGLCYLPQTKKLDLAAAQSVEPSKPSPVSLDSSLASDTQGLSELLKNASLLQALGLFFLLGLGLSLTPCVLPMIPILSSIIGGQGEGMTGWKGFRISLAYVLGMATSYASAGALTATLGQGLNLQVAMQQTWVLTLFAALFVLLALSMFGFYELQLPSRIQVALNSQSQRLTGGKVITVFVMGAVSALVVSPCISAPLAGALLYVSTTQDWVLGGATLFTLALGMGVPLVVIGTSGGKFLPRSGPWMVKVKQCFGVMLLAVAILLVSRFVAPWATLGLWALLLIGSAIHFGALEAAQSGWQRTTKSLSFISLVYGVILLVGMLTGADDPLDPLGSLSRGVPASQAAPASLFTKVTAVAELERGIENLDPRQSVTMVDLYADWCASCKVMDKNVFQDSEVMAKMVSFNSLKFDVTANTDEQAAWLSARDLFGPPGILFFDSQGNEIKSLRVIGELDKQQFLAHIAKLGQQS</sequence>
<feature type="transmembrane region" description="Helical" evidence="8">
    <location>
        <begin position="349"/>
        <end position="370"/>
    </location>
</feature>
<protein>
    <submittedName>
        <fullName evidence="10">Protein-disulfide reductase DsbD</fullName>
        <ecNumber evidence="10">1.8.1.8</ecNumber>
    </submittedName>
</protein>
<feature type="domain" description="Thioredoxin" evidence="9">
    <location>
        <begin position="478"/>
        <end position="606"/>
    </location>
</feature>
<dbReference type="Pfam" id="PF13899">
    <property type="entry name" value="Thioredoxin_7"/>
    <property type="match status" value="1"/>
</dbReference>
<dbReference type="PANTHER" id="PTHR32234">
    <property type="entry name" value="THIOL:DISULFIDE INTERCHANGE PROTEIN DSBD"/>
    <property type="match status" value="1"/>
</dbReference>
<evidence type="ECO:0000256" key="3">
    <source>
        <dbReference type="ARBA" id="ARBA00022692"/>
    </source>
</evidence>
<evidence type="ECO:0000256" key="4">
    <source>
        <dbReference type="ARBA" id="ARBA00022748"/>
    </source>
</evidence>
<dbReference type="GO" id="GO:0047134">
    <property type="term" value="F:protein-disulfide reductase [NAD(P)H] activity"/>
    <property type="evidence" value="ECO:0007669"/>
    <property type="project" value="UniProtKB-EC"/>
</dbReference>
<dbReference type="InterPro" id="IPR035671">
    <property type="entry name" value="DsbD_gamma"/>
</dbReference>
<keyword evidence="10" id="KW-0560">Oxidoreductase</keyword>
<keyword evidence="7" id="KW-0676">Redox-active center</keyword>
<keyword evidence="2" id="KW-1003">Cell membrane</keyword>
<dbReference type="Gene3D" id="3.40.30.10">
    <property type="entry name" value="Glutaredoxin"/>
    <property type="match status" value="1"/>
</dbReference>
<dbReference type="Gene3D" id="2.60.40.1250">
    <property type="entry name" value="Thiol:disulfide interchange protein DsbD, N-terminal domain"/>
    <property type="match status" value="1"/>
</dbReference>
<keyword evidence="3 8" id="KW-0812">Transmembrane</keyword>
<evidence type="ECO:0000256" key="8">
    <source>
        <dbReference type="SAM" id="Phobius"/>
    </source>
</evidence>
<evidence type="ECO:0000259" key="9">
    <source>
        <dbReference type="PROSITE" id="PS51352"/>
    </source>
</evidence>
<evidence type="ECO:0000256" key="1">
    <source>
        <dbReference type="ARBA" id="ARBA00004651"/>
    </source>
</evidence>
<dbReference type="CDD" id="cd02953">
    <property type="entry name" value="DsbDgamma"/>
    <property type="match status" value="1"/>
</dbReference>
<dbReference type="InterPro" id="IPR036929">
    <property type="entry name" value="DsbDN_sf"/>
</dbReference>
<feature type="transmembrane region" description="Helical" evidence="8">
    <location>
        <begin position="414"/>
        <end position="433"/>
    </location>
</feature>
<dbReference type="InterPro" id="IPR028250">
    <property type="entry name" value="DsbDN"/>
</dbReference>
<dbReference type="Pfam" id="PF02683">
    <property type="entry name" value="DsbD_TM"/>
    <property type="match status" value="1"/>
</dbReference>
<dbReference type="EMBL" id="RSEJ01000030">
    <property type="protein sequence ID" value="NBI55397.1"/>
    <property type="molecule type" value="Genomic_DNA"/>
</dbReference>
<keyword evidence="4" id="KW-0201">Cytochrome c-type biogenesis</keyword>
<dbReference type="PANTHER" id="PTHR32234:SF0">
    <property type="entry name" value="THIOL:DISULFIDE INTERCHANGE PROTEIN DSBD"/>
    <property type="match status" value="1"/>
</dbReference>
<feature type="transmembrane region" description="Helical" evidence="8">
    <location>
        <begin position="391"/>
        <end position="408"/>
    </location>
</feature>
<reference evidence="10 11" key="1">
    <citation type="journal article" date="2017" name="Int. J. Syst. Evol. Microbiol.">
        <title>Photobacterium alginatilyticum sp. nov., a marine bacterium isolated from bottom seawater.</title>
        <authorList>
            <person name="Wang X."/>
            <person name="Wang Y."/>
            <person name="Yang X."/>
            <person name="Sun H."/>
            <person name="Li B."/>
            <person name="Zhang X.H."/>
        </authorList>
    </citation>
    <scope>NUCLEOTIDE SEQUENCE [LARGE SCALE GENOMIC DNA]</scope>
    <source>
        <strain evidence="10 11">P03D4</strain>
    </source>
</reference>
<keyword evidence="5 8" id="KW-1133">Transmembrane helix</keyword>
<evidence type="ECO:0000313" key="10">
    <source>
        <dbReference type="EMBL" id="NBI55397.1"/>
    </source>
</evidence>
<feature type="transmembrane region" description="Helical" evidence="8">
    <location>
        <begin position="192"/>
        <end position="215"/>
    </location>
</feature>
<evidence type="ECO:0000256" key="7">
    <source>
        <dbReference type="ARBA" id="ARBA00023284"/>
    </source>
</evidence>
<evidence type="ECO:0000256" key="5">
    <source>
        <dbReference type="ARBA" id="ARBA00022989"/>
    </source>
</evidence>
<dbReference type="EC" id="1.8.1.8" evidence="10"/>
<dbReference type="PROSITE" id="PS00194">
    <property type="entry name" value="THIOREDOXIN_1"/>
    <property type="match status" value="1"/>
</dbReference>
<dbReference type="InterPro" id="IPR017937">
    <property type="entry name" value="Thioredoxin_CS"/>
</dbReference>
<comment type="subcellular location">
    <subcellularLocation>
        <location evidence="1">Cell membrane</location>
        <topology evidence="1">Multi-pass membrane protein</topology>
    </subcellularLocation>
</comment>
<dbReference type="SUPFAM" id="SSF52833">
    <property type="entry name" value="Thioredoxin-like"/>
    <property type="match status" value="1"/>
</dbReference>
<feature type="transmembrane region" description="Helical" evidence="8">
    <location>
        <begin position="236"/>
        <end position="257"/>
    </location>
</feature>
<dbReference type="PROSITE" id="PS51352">
    <property type="entry name" value="THIOREDOXIN_2"/>
    <property type="match status" value="1"/>
</dbReference>
<organism evidence="10 11">
    <name type="scientific">Photobacterium alginatilyticum</name>
    <dbReference type="NCBI Taxonomy" id="1775171"/>
    <lineage>
        <taxon>Bacteria</taxon>
        <taxon>Pseudomonadati</taxon>
        <taxon>Pseudomonadota</taxon>
        <taxon>Gammaproteobacteria</taxon>
        <taxon>Vibrionales</taxon>
        <taxon>Vibrionaceae</taxon>
        <taxon>Photobacterium</taxon>
    </lineage>
</organism>
<proteinExistence type="predicted"/>
<dbReference type="SUPFAM" id="SSF74863">
    <property type="entry name" value="Thiol:disulfide interchange protein DsbD, N-terminal domain (DsbD-alpha)"/>
    <property type="match status" value="1"/>
</dbReference>
<evidence type="ECO:0000256" key="2">
    <source>
        <dbReference type="ARBA" id="ARBA00022475"/>
    </source>
</evidence>
<name>A0ABW9YPD6_9GAMM</name>
<dbReference type="RefSeq" id="WP_160656877.1">
    <property type="nucleotide sequence ID" value="NZ_RSEJ01000030.1"/>
</dbReference>
<keyword evidence="11" id="KW-1185">Reference proteome</keyword>
<dbReference type="Pfam" id="PF11412">
    <property type="entry name" value="DsbD_N"/>
    <property type="match status" value="1"/>
</dbReference>
<gene>
    <name evidence="10" type="primary">dsbD</name>
    <name evidence="10" type="ORF">EIZ48_23035</name>
</gene>
<dbReference type="InterPro" id="IPR013766">
    <property type="entry name" value="Thioredoxin_domain"/>
</dbReference>
<evidence type="ECO:0000313" key="11">
    <source>
        <dbReference type="Proteomes" id="UP000738517"/>
    </source>
</evidence>
<feature type="transmembrane region" description="Helical" evidence="8">
    <location>
        <begin position="314"/>
        <end position="343"/>
    </location>
</feature>
<dbReference type="Proteomes" id="UP000738517">
    <property type="component" value="Unassembled WGS sequence"/>
</dbReference>
<feature type="transmembrane region" description="Helical" evidence="8">
    <location>
        <begin position="445"/>
        <end position="464"/>
    </location>
</feature>
<dbReference type="InterPro" id="IPR036249">
    <property type="entry name" value="Thioredoxin-like_sf"/>
</dbReference>
<comment type="caution">
    <text evidence="10">The sequence shown here is derived from an EMBL/GenBank/DDBJ whole genome shotgun (WGS) entry which is preliminary data.</text>
</comment>
<evidence type="ECO:0000256" key="6">
    <source>
        <dbReference type="ARBA" id="ARBA00023136"/>
    </source>
</evidence>
<dbReference type="InterPro" id="IPR003834">
    <property type="entry name" value="Cyt_c_assmbl_TM_dom"/>
</dbReference>
<feature type="transmembrane region" description="Helical" evidence="8">
    <location>
        <begin position="269"/>
        <end position="293"/>
    </location>
</feature>
<keyword evidence="6 8" id="KW-0472">Membrane</keyword>
<dbReference type="NCBIfam" id="NF001419">
    <property type="entry name" value="PRK00293.1"/>
    <property type="match status" value="1"/>
</dbReference>